<protein>
    <submittedName>
        <fullName evidence="2">AmmeMemoRadiSam system protein B</fullName>
    </submittedName>
</protein>
<comment type="similarity">
    <text evidence="1">Belongs to the MEMO1 family.</text>
</comment>
<dbReference type="Pfam" id="PF01875">
    <property type="entry name" value="Memo"/>
    <property type="match status" value="1"/>
</dbReference>
<dbReference type="NCBIfam" id="TIGR04336">
    <property type="entry name" value="AmmeMemoSam_B"/>
    <property type="match status" value="1"/>
</dbReference>
<accession>A0A849STW4</accession>
<sequence>IVYGVGHQLWGDTLALTRKAFETPFGPVACDTEFVDALAAPLGDIAYHGELVHRDEHSIEFQLLYLKRWLGERPIRLVPILLGGFHAILESGRTPAEVAPLEALLGTLRETEARLGGPTLHVAGIDLSHVGPRFGDPTPDPRILSEVELKDRAALEAALRGEAQGWYDTIASHADSTRVCGWGATYAMLRGAVPGPGRLLHYEASSEEDGTVVTVAAAVWP</sequence>
<dbReference type="EMBL" id="JABFRW010000150">
    <property type="protein sequence ID" value="NOT34830.1"/>
    <property type="molecule type" value="Genomic_DNA"/>
</dbReference>
<reference evidence="2 3" key="1">
    <citation type="submission" date="2020-04" db="EMBL/GenBank/DDBJ databases">
        <title>Metagenomic profiling of ammonia- and methane-oxidizing microorganisms in a Dutch drinking water treatment plant.</title>
        <authorList>
            <person name="Poghosyan L."/>
            <person name="Leucker S."/>
        </authorList>
    </citation>
    <scope>NUCLEOTIDE SEQUENCE [LARGE SCALE GENOMIC DNA]</scope>
    <source>
        <strain evidence="2">S-RSF-IL-03</strain>
    </source>
</reference>
<dbReference type="Proteomes" id="UP000580839">
    <property type="component" value="Unassembled WGS sequence"/>
</dbReference>
<feature type="non-terminal residue" evidence="2">
    <location>
        <position position="1"/>
    </location>
</feature>
<gene>
    <name evidence="2" type="primary">amrB</name>
    <name evidence="2" type="ORF">HOP12_11755</name>
</gene>
<dbReference type="AlphaFoldDB" id="A0A849STW4"/>
<dbReference type="PANTHER" id="PTHR11060:SF0">
    <property type="entry name" value="PROTEIN MEMO1"/>
    <property type="match status" value="1"/>
</dbReference>
<comment type="caution">
    <text evidence="2">The sequence shown here is derived from an EMBL/GenBank/DDBJ whole genome shotgun (WGS) entry which is preliminary data.</text>
</comment>
<name>A0A849STW4_UNCEI</name>
<proteinExistence type="inferred from homology"/>
<dbReference type="InterPro" id="IPR002737">
    <property type="entry name" value="MEMO1_fam"/>
</dbReference>
<organism evidence="2 3">
    <name type="scientific">Eiseniibacteriota bacterium</name>
    <dbReference type="NCBI Taxonomy" id="2212470"/>
    <lineage>
        <taxon>Bacteria</taxon>
        <taxon>Candidatus Eiseniibacteriota</taxon>
    </lineage>
</organism>
<evidence type="ECO:0000313" key="3">
    <source>
        <dbReference type="Proteomes" id="UP000580839"/>
    </source>
</evidence>
<dbReference type="Gene3D" id="3.40.830.10">
    <property type="entry name" value="LigB-like"/>
    <property type="match status" value="1"/>
</dbReference>
<dbReference type="PANTHER" id="PTHR11060">
    <property type="entry name" value="PROTEIN MEMO1"/>
    <property type="match status" value="1"/>
</dbReference>
<evidence type="ECO:0000256" key="1">
    <source>
        <dbReference type="ARBA" id="ARBA00006315"/>
    </source>
</evidence>
<evidence type="ECO:0000313" key="2">
    <source>
        <dbReference type="EMBL" id="NOT34830.1"/>
    </source>
</evidence>
<dbReference type="CDD" id="cd07361">
    <property type="entry name" value="MEMO_like"/>
    <property type="match status" value="1"/>
</dbReference>